<protein>
    <submittedName>
        <fullName evidence="1">Uncharacterized protein</fullName>
    </submittedName>
</protein>
<dbReference type="InParanoid" id="A0A3N7FN00"/>
<sequence>MAVGDIAPETQLIGQDKFLFLSRLMCPEFCLVLLRGCSSMPFIGPRP</sequence>
<dbReference type="EMBL" id="CM009298">
    <property type="protein sequence ID" value="RQO95735.1"/>
    <property type="molecule type" value="Genomic_DNA"/>
</dbReference>
<dbReference type="AlphaFoldDB" id="A0A3N7FN00"/>
<keyword evidence="2" id="KW-1185">Reference proteome</keyword>
<dbReference type="Proteomes" id="UP000006729">
    <property type="component" value="Chromosome 9"/>
</dbReference>
<proteinExistence type="predicted"/>
<evidence type="ECO:0000313" key="1">
    <source>
        <dbReference type="EMBL" id="RQO95735.1"/>
    </source>
</evidence>
<gene>
    <name evidence="1" type="ORF">POPTR_009G095950</name>
</gene>
<reference evidence="1 2" key="1">
    <citation type="journal article" date="2006" name="Science">
        <title>The genome of black cottonwood, Populus trichocarpa (Torr. &amp; Gray).</title>
        <authorList>
            <person name="Tuskan G.A."/>
            <person name="Difazio S."/>
            <person name="Jansson S."/>
            <person name="Bohlmann J."/>
            <person name="Grigoriev I."/>
            <person name="Hellsten U."/>
            <person name="Putnam N."/>
            <person name="Ralph S."/>
            <person name="Rombauts S."/>
            <person name="Salamov A."/>
            <person name="Schein J."/>
            <person name="Sterck L."/>
            <person name="Aerts A."/>
            <person name="Bhalerao R.R."/>
            <person name="Bhalerao R.P."/>
            <person name="Blaudez D."/>
            <person name="Boerjan W."/>
            <person name="Brun A."/>
            <person name="Brunner A."/>
            <person name="Busov V."/>
            <person name="Campbell M."/>
            <person name="Carlson J."/>
            <person name="Chalot M."/>
            <person name="Chapman J."/>
            <person name="Chen G.L."/>
            <person name="Cooper D."/>
            <person name="Coutinho P.M."/>
            <person name="Couturier J."/>
            <person name="Covert S."/>
            <person name="Cronk Q."/>
            <person name="Cunningham R."/>
            <person name="Davis J."/>
            <person name="Degroeve S."/>
            <person name="Dejardin A."/>
            <person name="Depamphilis C."/>
            <person name="Detter J."/>
            <person name="Dirks B."/>
            <person name="Dubchak I."/>
            <person name="Duplessis S."/>
            <person name="Ehlting J."/>
            <person name="Ellis B."/>
            <person name="Gendler K."/>
            <person name="Goodstein D."/>
            <person name="Gribskov M."/>
            <person name="Grimwood J."/>
            <person name="Groover A."/>
            <person name="Gunter L."/>
            <person name="Hamberger B."/>
            <person name="Heinze B."/>
            <person name="Helariutta Y."/>
            <person name="Henrissat B."/>
            <person name="Holligan D."/>
            <person name="Holt R."/>
            <person name="Huang W."/>
            <person name="Islam-Faridi N."/>
            <person name="Jones S."/>
            <person name="Jones-Rhoades M."/>
            <person name="Jorgensen R."/>
            <person name="Joshi C."/>
            <person name="Kangasjarvi J."/>
            <person name="Karlsson J."/>
            <person name="Kelleher C."/>
            <person name="Kirkpatrick R."/>
            <person name="Kirst M."/>
            <person name="Kohler A."/>
            <person name="Kalluri U."/>
            <person name="Larimer F."/>
            <person name="Leebens-Mack J."/>
            <person name="Leple J.C."/>
            <person name="Locascio P."/>
            <person name="Lou Y."/>
            <person name="Lucas S."/>
            <person name="Martin F."/>
            <person name="Montanini B."/>
            <person name="Napoli C."/>
            <person name="Nelson D.R."/>
            <person name="Nelson C."/>
            <person name="Nieminen K."/>
            <person name="Nilsson O."/>
            <person name="Pereda V."/>
            <person name="Peter G."/>
            <person name="Philippe R."/>
            <person name="Pilate G."/>
            <person name="Poliakov A."/>
            <person name="Razumovskaya J."/>
            <person name="Richardson P."/>
            <person name="Rinaldi C."/>
            <person name="Ritland K."/>
            <person name="Rouze P."/>
            <person name="Ryaboy D."/>
            <person name="Schmutz J."/>
            <person name="Schrader J."/>
            <person name="Segerman B."/>
            <person name="Shin H."/>
            <person name="Siddiqui A."/>
            <person name="Sterky F."/>
            <person name="Terry A."/>
            <person name="Tsai C.J."/>
            <person name="Uberbacher E."/>
            <person name="Unneberg P."/>
            <person name="Vahala J."/>
            <person name="Wall K."/>
            <person name="Wessler S."/>
            <person name="Yang G."/>
            <person name="Yin T."/>
            <person name="Douglas C."/>
            <person name="Marra M."/>
            <person name="Sandberg G."/>
            <person name="Van de Peer Y."/>
            <person name="Rokhsar D."/>
        </authorList>
    </citation>
    <scope>NUCLEOTIDE SEQUENCE [LARGE SCALE GENOMIC DNA]</scope>
    <source>
        <strain evidence="2">cv. Nisqually</strain>
    </source>
</reference>
<accession>A0A3N7FN00</accession>
<evidence type="ECO:0000313" key="2">
    <source>
        <dbReference type="Proteomes" id="UP000006729"/>
    </source>
</evidence>
<name>A0A3N7FN00_POPTR</name>
<organism evidence="1 2">
    <name type="scientific">Populus trichocarpa</name>
    <name type="common">Western balsam poplar</name>
    <name type="synonym">Populus balsamifera subsp. trichocarpa</name>
    <dbReference type="NCBI Taxonomy" id="3694"/>
    <lineage>
        <taxon>Eukaryota</taxon>
        <taxon>Viridiplantae</taxon>
        <taxon>Streptophyta</taxon>
        <taxon>Embryophyta</taxon>
        <taxon>Tracheophyta</taxon>
        <taxon>Spermatophyta</taxon>
        <taxon>Magnoliopsida</taxon>
        <taxon>eudicotyledons</taxon>
        <taxon>Gunneridae</taxon>
        <taxon>Pentapetalae</taxon>
        <taxon>rosids</taxon>
        <taxon>fabids</taxon>
        <taxon>Malpighiales</taxon>
        <taxon>Salicaceae</taxon>
        <taxon>Saliceae</taxon>
        <taxon>Populus</taxon>
    </lineage>
</organism>